<evidence type="ECO:0000313" key="3">
    <source>
        <dbReference type="EMBL" id="CAB4198525.1"/>
    </source>
</evidence>
<protein>
    <submittedName>
        <fullName evidence="1">COG4186 Predicted phosphoesterase or phosphohydrolase</fullName>
    </submittedName>
</protein>
<evidence type="ECO:0000313" key="2">
    <source>
        <dbReference type="EMBL" id="CAB4170623.1"/>
    </source>
</evidence>
<keyword evidence="1" id="KW-0378">Hydrolase</keyword>
<dbReference type="EMBL" id="LR797270">
    <property type="protein sequence ID" value="CAB4198525.1"/>
    <property type="molecule type" value="Genomic_DNA"/>
</dbReference>
<evidence type="ECO:0000313" key="1">
    <source>
        <dbReference type="EMBL" id="CAB4155318.1"/>
    </source>
</evidence>
<name>A0A6J5NE81_9CAUD</name>
<sequence length="173" mass="20071">MSIVRFIADLHLGHEFVAKHRGFASIEEHDEHIIKQWNSVVNKRDLTYILGDVTMEKTDSYPLLNRMNGTKKVVLGNHDRPAHVAELLKYVQCVSGLEKYKGIWLSHCPVHPMELEYRVPRNIHGHIHGKLVMMPVRLFGITVLTRVDRRYHCVSCEQVNFQPKTLKELGITR</sequence>
<dbReference type="GO" id="GO:0016787">
    <property type="term" value="F:hydrolase activity"/>
    <property type="evidence" value="ECO:0007669"/>
    <property type="project" value="UniProtKB-KW"/>
</dbReference>
<gene>
    <name evidence="3" type="ORF">UFOVP1307_133</name>
    <name evidence="1" type="ORF">UFOVP651_213</name>
    <name evidence="2" type="ORF">UFOVP902_69</name>
</gene>
<dbReference type="EMBL" id="LR796625">
    <property type="protein sequence ID" value="CAB4155318.1"/>
    <property type="molecule type" value="Genomic_DNA"/>
</dbReference>
<dbReference type="InterPro" id="IPR029052">
    <property type="entry name" value="Metallo-depent_PP-like"/>
</dbReference>
<dbReference type="SUPFAM" id="SSF56300">
    <property type="entry name" value="Metallo-dependent phosphatases"/>
    <property type="match status" value="1"/>
</dbReference>
<dbReference type="Gene3D" id="3.60.21.10">
    <property type="match status" value="1"/>
</dbReference>
<accession>A0A6J5NE81</accession>
<dbReference type="EMBL" id="LR796859">
    <property type="protein sequence ID" value="CAB4170623.1"/>
    <property type="molecule type" value="Genomic_DNA"/>
</dbReference>
<reference evidence="1" key="1">
    <citation type="submission" date="2020-04" db="EMBL/GenBank/DDBJ databases">
        <authorList>
            <person name="Chiriac C."/>
            <person name="Salcher M."/>
            <person name="Ghai R."/>
            <person name="Kavagutti S V."/>
        </authorList>
    </citation>
    <scope>NUCLEOTIDE SEQUENCE</scope>
</reference>
<proteinExistence type="predicted"/>
<organism evidence="1">
    <name type="scientific">uncultured Caudovirales phage</name>
    <dbReference type="NCBI Taxonomy" id="2100421"/>
    <lineage>
        <taxon>Viruses</taxon>
        <taxon>Duplodnaviria</taxon>
        <taxon>Heunggongvirae</taxon>
        <taxon>Uroviricota</taxon>
        <taxon>Caudoviricetes</taxon>
        <taxon>Peduoviridae</taxon>
        <taxon>Maltschvirus</taxon>
        <taxon>Maltschvirus maltsch</taxon>
    </lineage>
</organism>